<sequence length="92" mass="10139">YKCHRPNANVQPTPALTGPAPEGMKCPVCITPHACIRLREEEGVALTHRLLALETTLSPLSATHWPDLSISPINILCVCVRVSVSVSDWLRW</sequence>
<dbReference type="EMBL" id="ADBV01001041">
    <property type="protein sequence ID" value="EJW85680.1"/>
    <property type="molecule type" value="Genomic_DNA"/>
</dbReference>
<organism evidence="1 2">
    <name type="scientific">Wuchereria bancrofti</name>
    <dbReference type="NCBI Taxonomy" id="6293"/>
    <lineage>
        <taxon>Eukaryota</taxon>
        <taxon>Metazoa</taxon>
        <taxon>Ecdysozoa</taxon>
        <taxon>Nematoda</taxon>
        <taxon>Chromadorea</taxon>
        <taxon>Rhabditida</taxon>
        <taxon>Spirurina</taxon>
        <taxon>Spiruromorpha</taxon>
        <taxon>Filarioidea</taxon>
        <taxon>Onchocercidae</taxon>
        <taxon>Wuchereria</taxon>
    </lineage>
</organism>
<protein>
    <submittedName>
        <fullName evidence="1">Uncharacterized protein</fullName>
    </submittedName>
</protein>
<reference evidence="2" key="1">
    <citation type="submission" date="2012-08" db="EMBL/GenBank/DDBJ databases">
        <title>The Genome Sequence of Wuchereria bancrofti.</title>
        <authorList>
            <person name="Nutman T.B."/>
            <person name="Fink D.L."/>
            <person name="Russ C."/>
            <person name="Young S."/>
            <person name="Zeng Q."/>
            <person name="Koehrsen M."/>
            <person name="Alvarado L."/>
            <person name="Berlin A."/>
            <person name="Chapman S.B."/>
            <person name="Chen Z."/>
            <person name="Freedman E."/>
            <person name="Gellesch M."/>
            <person name="Goldberg J."/>
            <person name="Griggs A."/>
            <person name="Gujja S."/>
            <person name="Heilman E.R."/>
            <person name="Heiman D."/>
            <person name="Hepburn T."/>
            <person name="Howarth C."/>
            <person name="Jen D."/>
            <person name="Larson L."/>
            <person name="Lewis B."/>
            <person name="Mehta T."/>
            <person name="Park D."/>
            <person name="Pearson M."/>
            <person name="Roberts A."/>
            <person name="Saif S."/>
            <person name="Shea T."/>
            <person name="Shenoy N."/>
            <person name="Sisk P."/>
            <person name="Stolte C."/>
            <person name="Sykes S."/>
            <person name="Walk T."/>
            <person name="White J."/>
            <person name="Yandava C."/>
            <person name="Haas B."/>
            <person name="Henn M.R."/>
            <person name="Nusbaum C."/>
            <person name="Birren B."/>
        </authorList>
    </citation>
    <scope>NUCLEOTIDE SEQUENCE [LARGE SCALE GENOMIC DNA]</scope>
    <source>
        <strain evidence="2">NA</strain>
    </source>
</reference>
<name>J9BEN1_WUCBA</name>
<comment type="caution">
    <text evidence="1">The sequence shown here is derived from an EMBL/GenBank/DDBJ whole genome shotgun (WGS) entry which is preliminary data.</text>
</comment>
<gene>
    <name evidence="1" type="ORF">WUBG_03413</name>
</gene>
<proteinExistence type="predicted"/>
<evidence type="ECO:0000313" key="2">
    <source>
        <dbReference type="Proteomes" id="UP000004810"/>
    </source>
</evidence>
<dbReference type="Proteomes" id="UP000004810">
    <property type="component" value="Unassembled WGS sequence"/>
</dbReference>
<dbReference type="AlphaFoldDB" id="J9BEN1"/>
<feature type="non-terminal residue" evidence="1">
    <location>
        <position position="1"/>
    </location>
</feature>
<accession>J9BEN1</accession>
<evidence type="ECO:0000313" key="1">
    <source>
        <dbReference type="EMBL" id="EJW85680.1"/>
    </source>
</evidence>